<evidence type="ECO:0000313" key="1">
    <source>
        <dbReference type="Proteomes" id="UP000887565"/>
    </source>
</evidence>
<evidence type="ECO:0000313" key="2">
    <source>
        <dbReference type="WBParaSite" id="nRc.2.0.1.t17545-RA"/>
    </source>
</evidence>
<dbReference type="Proteomes" id="UP000887565">
    <property type="component" value="Unplaced"/>
</dbReference>
<keyword evidence="1" id="KW-1185">Reference proteome</keyword>
<dbReference type="AlphaFoldDB" id="A0A915IVW8"/>
<sequence length="73" mass="8553">MFTVLNFHKKFHDSGKLRKGCDISSYRGQKINTKCLSGTPTARFKSKVQHKKQVLKLNEEVVRKWLPLMLSKY</sequence>
<proteinExistence type="predicted"/>
<accession>A0A915IVW8</accession>
<organism evidence="1 2">
    <name type="scientific">Romanomermis culicivorax</name>
    <name type="common">Nematode worm</name>
    <dbReference type="NCBI Taxonomy" id="13658"/>
    <lineage>
        <taxon>Eukaryota</taxon>
        <taxon>Metazoa</taxon>
        <taxon>Ecdysozoa</taxon>
        <taxon>Nematoda</taxon>
        <taxon>Enoplea</taxon>
        <taxon>Dorylaimia</taxon>
        <taxon>Mermithida</taxon>
        <taxon>Mermithoidea</taxon>
        <taxon>Mermithidae</taxon>
        <taxon>Romanomermis</taxon>
    </lineage>
</organism>
<name>A0A915IVW8_ROMCU</name>
<protein>
    <submittedName>
        <fullName evidence="2">Uncharacterized protein</fullName>
    </submittedName>
</protein>
<reference evidence="2" key="1">
    <citation type="submission" date="2022-11" db="UniProtKB">
        <authorList>
            <consortium name="WormBaseParasite"/>
        </authorList>
    </citation>
    <scope>IDENTIFICATION</scope>
</reference>
<dbReference type="WBParaSite" id="nRc.2.0.1.t17545-RA">
    <property type="protein sequence ID" value="nRc.2.0.1.t17545-RA"/>
    <property type="gene ID" value="nRc.2.0.1.g17545"/>
</dbReference>